<accession>A0ABN6PNU9</accession>
<keyword evidence="3" id="KW-1185">Reference proteome</keyword>
<evidence type="ECO:0000313" key="2">
    <source>
        <dbReference type="EMBL" id="BDI05545.1"/>
    </source>
</evidence>
<dbReference type="Proteomes" id="UP001057498">
    <property type="component" value="Chromosome"/>
</dbReference>
<dbReference type="EMBL" id="AP025730">
    <property type="protein sequence ID" value="BDI05545.1"/>
    <property type="molecule type" value="Genomic_DNA"/>
</dbReference>
<feature type="region of interest" description="Disordered" evidence="1">
    <location>
        <begin position="1"/>
        <end position="99"/>
    </location>
</feature>
<evidence type="ECO:0000256" key="1">
    <source>
        <dbReference type="SAM" id="MobiDB-lite"/>
    </source>
</evidence>
<organism evidence="2 3">
    <name type="scientific">Sphaerotilus microaerophilus</name>
    <dbReference type="NCBI Taxonomy" id="2914710"/>
    <lineage>
        <taxon>Bacteria</taxon>
        <taxon>Pseudomonadati</taxon>
        <taxon>Pseudomonadota</taxon>
        <taxon>Betaproteobacteria</taxon>
        <taxon>Burkholderiales</taxon>
        <taxon>Sphaerotilaceae</taxon>
        <taxon>Sphaerotilus</taxon>
    </lineage>
</organism>
<sequence>MGGSVTPGPEGLVGRPAAADDRGTVVSIERKPAPRRAEQPGDCAPYQATRRRPPRSAGDSDARIPPARIVSLCPAGSLRHPTFQQLTAPDQSTHKKDAT</sequence>
<protein>
    <submittedName>
        <fullName evidence="2">Uncharacterized protein</fullName>
    </submittedName>
</protein>
<evidence type="ECO:0000313" key="3">
    <source>
        <dbReference type="Proteomes" id="UP001057498"/>
    </source>
</evidence>
<feature type="compositionally biased region" description="Polar residues" evidence="1">
    <location>
        <begin position="82"/>
        <end position="91"/>
    </location>
</feature>
<feature type="compositionally biased region" description="Basic and acidic residues" evidence="1">
    <location>
        <begin position="18"/>
        <end position="39"/>
    </location>
</feature>
<reference evidence="2" key="1">
    <citation type="submission" date="2022-04" db="EMBL/GenBank/DDBJ databases">
        <title>Whole genome sequence of Sphaerotilus sp. FB-5.</title>
        <authorList>
            <person name="Takeda M."/>
            <person name="Narihara S."/>
            <person name="Akimoto M."/>
            <person name="Akimoto R."/>
            <person name="Nishiyashiki S."/>
            <person name="Murakami T."/>
        </authorList>
    </citation>
    <scope>NUCLEOTIDE SEQUENCE</scope>
    <source>
        <strain evidence="2">FB-5</strain>
    </source>
</reference>
<gene>
    <name evidence="2" type="ORF">CATMQ487_25150</name>
</gene>
<name>A0ABN6PNU9_9BURK</name>
<proteinExistence type="predicted"/>